<sequence>MSKKPVYKGEGRQSKYSHLVNPERVENSFLAEIVRDDVAASQRAASVEEDKFSNPAAFFTSQTTTKKKVITVSESAAKTVGLPAREVTGESKVVQNEWAWKFQLAHDAEVQALRQGIKVKSLYSDDPRDESKKNTWGRVTIPSEDSDNQENDPWYSTDVWGDDLSEEILQQINTLDSSLMTQQKSKTPKKFVVPEKHKVSNPQKKKEDFFMSILKDDEEGFLDCLQSLDSQDSSGTAKSSSHKRKSTQILGTSAQPQPPKLSKISTQLSKPVPGTSKQQPILKPSILQFSSNQPSTSSLFSPFISTQTKPLTEPGDLESSDKLSLSQRKLEKPTKSLPSASSQSFTTEWLRSQLEKVSKDYKTLKEELQTKEGETKLLRENLKSAQAEIEKHKEEKLKSVDIVKKEMEGKVKQIERQLEMTKTQMLFKTKALEAINFGGVKNLNTISNNEIINETIDEIEANVEKEDALKVEESDFEIEPYYSTEDYKQLITQIKNGKIVGRSLDMYQMIAKGRWNDFLNGKIQKKIKFTPDEDDPYREDLIAMMEELKVGPQGREFFQELGRFDTGKKLRIFLTEELTQQPSVEFNHFTMPRTDYVPSILTHADLSDKVMENYHFRRPTLVDLWDTNYNEFGPVKLSEYEKTEIGKSVDPDVSKVVLGKSRFFSTLEPVQMNLLLLEKTPIWQRKEFLLAKEIVDLVTEMARELYATLGDVRFRKEEFTLPDREPEVIEQCYDTSELDETFYPFSSKKWKDECYVELRRGVTLVGVLCACNADLTRFVLQPKGFKLERKISRGKKSRKSQLHVEQKPSISLVDSEGISNRSFRMDMDEIYTLQTQKSMTDVLSGRCSDSDEDIMQEEDQDDKAERNSVELAEKLELNFEIMLAKAEMDDDSSPSPEPCDKYIQVEKKTLPFLSTEEEIQKMREKLIKEGLYTADKELELVLNLESINANCSNVDMDTQVPQKMNIQTTQSDFDREPTYLEGTLSSRLNSLTKSNRTKIPPGPTSQKRLTKHENLHKAIISKDRSEVSRAVNAELDVSSRNIGLNLGPSDTCISEDEKITMKMIIDHINQITGKIKIYEAADIPESIDYSGLCKKENDKKDEDNLKEVRKRKAKEKIEALKSKRHELEVLGESLDACVGLNLNKSEESKALDVKKLPESRGKNMLQRVSLPSTSSAAKAESRNLLKKGSSFIKPAPSDVSQNETSGSVTIETNDPIHKNRIKIEEDDPTDGIDINPEILKKVNDYYLKKKFMMEDHNSQEFSLNSVNEAEDSDNQSEVVDDKTEPHGSEEVEPMDFRERLKIMETPRPDIEYISDLVENWMKKMKHAGLLELLCEICKDTGTMRFTPRLNALMISIIIMLQYIVQYQKDEALPHLNKIITVVREVLYTRPSPMVVCHINSFLTHAVIIKGFSKMLCHNADPRTFCADEDNKSWIRGACLLEVLCLIVDTTIDEFTNWNTSVYLSRWSHYVFCMDEAGKTWCNQESGGQRRCTCLTALINTSLNIFFNAVQEYRALSIMKNDSRKSKELMLKEVVMLALHVLHFLIENDDLFTSHIKNRLYMCAEYVKLVHQMHKNTNFQADFVLTENEVIMLEKIMSKDFIKKFLNDKPDAKLVPDFSDHFQNGAHWMSDMMSVDKLFEMDDTSSDEDW</sequence>
<protein>
    <submittedName>
        <fullName evidence="3">Uncharacterized protein</fullName>
    </submittedName>
</protein>
<organism evidence="3 4">
    <name type="scientific">Cimex lectularius</name>
    <name type="common">Bed bug</name>
    <name type="synonym">Acanthia lectularia</name>
    <dbReference type="NCBI Taxonomy" id="79782"/>
    <lineage>
        <taxon>Eukaryota</taxon>
        <taxon>Metazoa</taxon>
        <taxon>Ecdysozoa</taxon>
        <taxon>Arthropoda</taxon>
        <taxon>Hexapoda</taxon>
        <taxon>Insecta</taxon>
        <taxon>Pterygota</taxon>
        <taxon>Neoptera</taxon>
        <taxon>Paraneoptera</taxon>
        <taxon>Hemiptera</taxon>
        <taxon>Heteroptera</taxon>
        <taxon>Panheteroptera</taxon>
        <taxon>Cimicomorpha</taxon>
        <taxon>Cimicidae</taxon>
        <taxon>Cimex</taxon>
    </lineage>
</organism>
<evidence type="ECO:0000313" key="3">
    <source>
        <dbReference type="EnsemblMetazoa" id="XP_024080927.1"/>
    </source>
</evidence>
<accession>A0A8I6SL01</accession>
<evidence type="ECO:0000313" key="4">
    <source>
        <dbReference type="Proteomes" id="UP000494040"/>
    </source>
</evidence>
<dbReference type="RefSeq" id="XP_024080927.1">
    <property type="nucleotide sequence ID" value="XM_024225159.1"/>
</dbReference>
<proteinExistence type="predicted"/>
<feature type="coiled-coil region" evidence="1">
    <location>
        <begin position="351"/>
        <end position="424"/>
    </location>
</feature>
<dbReference type="InterPro" id="IPR033349">
    <property type="entry name" value="ATRIP"/>
</dbReference>
<dbReference type="GO" id="GO:0006281">
    <property type="term" value="P:DNA repair"/>
    <property type="evidence" value="ECO:0007669"/>
    <property type="project" value="TreeGrafter"/>
</dbReference>
<dbReference type="PANTHER" id="PTHR28594:SF1">
    <property type="entry name" value="ATR-INTERACTING PROTEIN"/>
    <property type="match status" value="1"/>
</dbReference>
<feature type="compositionally biased region" description="Polar residues" evidence="2">
    <location>
        <begin position="1198"/>
        <end position="1211"/>
    </location>
</feature>
<evidence type="ECO:0000256" key="1">
    <source>
        <dbReference type="SAM" id="Coils"/>
    </source>
</evidence>
<feature type="compositionally biased region" description="Basic and acidic residues" evidence="2">
    <location>
        <begin position="124"/>
        <end position="133"/>
    </location>
</feature>
<dbReference type="GeneID" id="106673910"/>
<feature type="region of interest" description="Disordered" evidence="2">
    <location>
        <begin position="842"/>
        <end position="866"/>
    </location>
</feature>
<keyword evidence="4" id="KW-1185">Reference proteome</keyword>
<feature type="compositionally biased region" description="Acidic residues" evidence="2">
    <location>
        <begin position="850"/>
        <end position="862"/>
    </location>
</feature>
<evidence type="ECO:0000256" key="2">
    <source>
        <dbReference type="SAM" id="MobiDB-lite"/>
    </source>
</evidence>
<dbReference type="OrthoDB" id="6631498at2759"/>
<name>A0A8I6SL01_CIMLE</name>
<reference evidence="3" key="1">
    <citation type="submission" date="2022-01" db="UniProtKB">
        <authorList>
            <consortium name="EnsemblMetazoa"/>
        </authorList>
    </citation>
    <scope>IDENTIFICATION</scope>
</reference>
<feature type="region of interest" description="Disordered" evidence="2">
    <location>
        <begin position="1267"/>
        <end position="1291"/>
    </location>
</feature>
<dbReference type="EnsemblMetazoa" id="XM_024225159.1">
    <property type="protein sequence ID" value="XP_024080927.1"/>
    <property type="gene ID" value="LOC106673910"/>
</dbReference>
<feature type="compositionally biased region" description="Polar residues" evidence="2">
    <location>
        <begin position="263"/>
        <end position="279"/>
    </location>
</feature>
<dbReference type="GO" id="GO:0000077">
    <property type="term" value="P:DNA damage checkpoint signaling"/>
    <property type="evidence" value="ECO:0007669"/>
    <property type="project" value="InterPro"/>
</dbReference>
<feature type="compositionally biased region" description="Basic and acidic residues" evidence="2">
    <location>
        <begin position="192"/>
        <end position="204"/>
    </location>
</feature>
<feature type="region of interest" description="Disordered" evidence="2">
    <location>
        <begin position="124"/>
        <end position="157"/>
    </location>
</feature>
<feature type="compositionally biased region" description="Polar residues" evidence="2">
    <location>
        <begin position="298"/>
        <end position="310"/>
    </location>
</feature>
<feature type="compositionally biased region" description="Basic and acidic residues" evidence="2">
    <location>
        <begin position="1279"/>
        <end position="1291"/>
    </location>
</feature>
<dbReference type="PANTHER" id="PTHR28594">
    <property type="entry name" value="ATR-INTERACTING PROTEIN"/>
    <property type="match status" value="1"/>
</dbReference>
<feature type="region of interest" description="Disordered" evidence="2">
    <location>
        <begin position="298"/>
        <end position="343"/>
    </location>
</feature>
<keyword evidence="1" id="KW-0175">Coiled coil</keyword>
<feature type="region of interest" description="Disordered" evidence="2">
    <location>
        <begin position="179"/>
        <end position="204"/>
    </location>
</feature>
<dbReference type="Proteomes" id="UP000494040">
    <property type="component" value="Unassembled WGS sequence"/>
</dbReference>
<feature type="region of interest" description="Disordered" evidence="2">
    <location>
        <begin position="230"/>
        <end position="280"/>
    </location>
</feature>
<feature type="region of interest" description="Disordered" evidence="2">
    <location>
        <begin position="1189"/>
        <end position="1211"/>
    </location>
</feature>